<evidence type="ECO:0000313" key="3">
    <source>
        <dbReference type="Proteomes" id="UP000663889"/>
    </source>
</evidence>
<protein>
    <submittedName>
        <fullName evidence="1">Uncharacterized protein</fullName>
    </submittedName>
</protein>
<dbReference type="EMBL" id="CAJNOU010000112">
    <property type="protein sequence ID" value="CAF0870626.1"/>
    <property type="molecule type" value="Genomic_DNA"/>
</dbReference>
<evidence type="ECO:0000313" key="1">
    <source>
        <dbReference type="EMBL" id="CAF0870626.1"/>
    </source>
</evidence>
<proteinExistence type="predicted"/>
<dbReference type="Proteomes" id="UP000663874">
    <property type="component" value="Unassembled WGS sequence"/>
</dbReference>
<accession>A0A813XNC7</accession>
<reference evidence="1" key="1">
    <citation type="submission" date="2021-02" db="EMBL/GenBank/DDBJ databases">
        <authorList>
            <person name="Nowell W R."/>
        </authorList>
    </citation>
    <scope>NUCLEOTIDE SEQUENCE</scope>
</reference>
<name>A0A813XNC7_9BILA</name>
<sequence length="184" mass="21064">MNQLKRLLNSLKMNDTLYYLTYLLNPIMPFQGQWCYRGSNVTFAECNITIPISSCTQCTLSGLINQTRTELCATCLTNSPDKTGLSHEMIFNMTERTYSTLWLLNCGRENCNTPAVSGTLCNNENPIFKSIQLNINKSNLLSHLITITAPLAQDYHCDIYEQTFKLIKIKKNSVRYDQDGRRNE</sequence>
<gene>
    <name evidence="2" type="ORF">FNK824_LOCUS2998</name>
    <name evidence="1" type="ORF">SEV965_LOCUS4099</name>
</gene>
<dbReference type="EMBL" id="CAJOBE010000191">
    <property type="protein sequence ID" value="CAF3592547.1"/>
    <property type="molecule type" value="Genomic_DNA"/>
</dbReference>
<comment type="caution">
    <text evidence="1">The sequence shown here is derived from an EMBL/GenBank/DDBJ whole genome shotgun (WGS) entry which is preliminary data.</text>
</comment>
<dbReference type="Proteomes" id="UP000663889">
    <property type="component" value="Unassembled WGS sequence"/>
</dbReference>
<evidence type="ECO:0000313" key="2">
    <source>
        <dbReference type="EMBL" id="CAF3592547.1"/>
    </source>
</evidence>
<dbReference type="AlphaFoldDB" id="A0A813XNC7"/>
<organism evidence="1 3">
    <name type="scientific">Rotaria sordida</name>
    <dbReference type="NCBI Taxonomy" id="392033"/>
    <lineage>
        <taxon>Eukaryota</taxon>
        <taxon>Metazoa</taxon>
        <taxon>Spiralia</taxon>
        <taxon>Gnathifera</taxon>
        <taxon>Rotifera</taxon>
        <taxon>Eurotatoria</taxon>
        <taxon>Bdelloidea</taxon>
        <taxon>Philodinida</taxon>
        <taxon>Philodinidae</taxon>
        <taxon>Rotaria</taxon>
    </lineage>
</organism>